<evidence type="ECO:0000313" key="2">
    <source>
        <dbReference type="Proteomes" id="UP000298663"/>
    </source>
</evidence>
<dbReference type="AlphaFoldDB" id="A0A4U8UV15"/>
<dbReference type="EMBL" id="CM016762">
    <property type="protein sequence ID" value="TMS36565.1"/>
    <property type="molecule type" value="Genomic_DNA"/>
</dbReference>
<gene>
    <name evidence="1" type="ORF">L596_003700</name>
</gene>
<accession>A0A4U8UV15</accession>
<reference evidence="1 2" key="1">
    <citation type="journal article" date="2015" name="Genome Biol.">
        <title>Comparative genomics of Steinernema reveals deeply conserved gene regulatory networks.</title>
        <authorList>
            <person name="Dillman A.R."/>
            <person name="Macchietto M."/>
            <person name="Porter C.F."/>
            <person name="Rogers A."/>
            <person name="Williams B."/>
            <person name="Antoshechkin I."/>
            <person name="Lee M.M."/>
            <person name="Goodwin Z."/>
            <person name="Lu X."/>
            <person name="Lewis E.E."/>
            <person name="Goodrich-Blair H."/>
            <person name="Stock S.P."/>
            <person name="Adams B.J."/>
            <person name="Sternberg P.W."/>
            <person name="Mortazavi A."/>
        </authorList>
    </citation>
    <scope>NUCLEOTIDE SEQUENCE [LARGE SCALE GENOMIC DNA]</scope>
    <source>
        <strain evidence="1 2">ALL</strain>
    </source>
</reference>
<keyword evidence="2" id="KW-1185">Reference proteome</keyword>
<organism evidence="1 2">
    <name type="scientific">Steinernema carpocapsae</name>
    <name type="common">Entomopathogenic nematode</name>
    <dbReference type="NCBI Taxonomy" id="34508"/>
    <lineage>
        <taxon>Eukaryota</taxon>
        <taxon>Metazoa</taxon>
        <taxon>Ecdysozoa</taxon>
        <taxon>Nematoda</taxon>
        <taxon>Chromadorea</taxon>
        <taxon>Rhabditida</taxon>
        <taxon>Tylenchina</taxon>
        <taxon>Panagrolaimomorpha</taxon>
        <taxon>Strongyloidoidea</taxon>
        <taxon>Steinernematidae</taxon>
        <taxon>Steinernema</taxon>
    </lineage>
</organism>
<protein>
    <submittedName>
        <fullName evidence="1">Uncharacterized protein</fullName>
    </submittedName>
</protein>
<dbReference type="Proteomes" id="UP000298663">
    <property type="component" value="Chromosome X"/>
</dbReference>
<dbReference type="OrthoDB" id="6236007at2759"/>
<dbReference type="EMBL" id="AZBU02000001">
    <property type="protein sequence ID" value="TMS36565.1"/>
    <property type="molecule type" value="Genomic_DNA"/>
</dbReference>
<reference evidence="1 2" key="2">
    <citation type="journal article" date="2019" name="G3 (Bethesda)">
        <title>Hybrid Assembly of the Genome of the Entomopathogenic Nematode Steinernema carpocapsae Identifies the X-Chromosome.</title>
        <authorList>
            <person name="Serra L."/>
            <person name="Macchietto M."/>
            <person name="Macias-Munoz A."/>
            <person name="McGill C.J."/>
            <person name="Rodriguez I.M."/>
            <person name="Rodriguez B."/>
            <person name="Murad R."/>
            <person name="Mortazavi A."/>
        </authorList>
    </citation>
    <scope>NUCLEOTIDE SEQUENCE [LARGE SCALE GENOMIC DNA]</scope>
    <source>
        <strain evidence="1 2">ALL</strain>
    </source>
</reference>
<proteinExistence type="predicted"/>
<sequence length="72" mass="8119">MSIARNWRQIPVFVSHCCPNGHSTPTHLLYHCIRSPVSGVRNRRHSPVFESHDVPSGQEKLLHCALHSGRAI</sequence>
<comment type="caution">
    <text evidence="1">The sequence shown here is derived from an EMBL/GenBank/DDBJ whole genome shotgun (WGS) entry which is preliminary data.</text>
</comment>
<evidence type="ECO:0000313" key="1">
    <source>
        <dbReference type="EMBL" id="TMS36565.1"/>
    </source>
</evidence>
<name>A0A4U8UV15_STECR</name>